<accession>M6VDS6</accession>
<name>M6VDS6_9LEPT</name>
<protein>
    <submittedName>
        <fullName evidence="1">Uncharacterized protein</fullName>
    </submittedName>
</protein>
<dbReference type="AlphaFoldDB" id="M6VDS6"/>
<proteinExistence type="predicted"/>
<evidence type="ECO:0000313" key="2">
    <source>
        <dbReference type="Proteomes" id="UP000012112"/>
    </source>
</evidence>
<sequence>MKLQNVISKILMVISLSVVFAEIPSAVISNKIFLYTLKYTSSFWNSLE</sequence>
<organism evidence="1 2">
    <name type="scientific">Leptospira noguchii</name>
    <dbReference type="NCBI Taxonomy" id="28182"/>
    <lineage>
        <taxon>Bacteria</taxon>
        <taxon>Pseudomonadati</taxon>
        <taxon>Spirochaetota</taxon>
        <taxon>Spirochaetia</taxon>
        <taxon>Leptospirales</taxon>
        <taxon>Leptospiraceae</taxon>
        <taxon>Leptospira</taxon>
    </lineage>
</organism>
<comment type="caution">
    <text evidence="1">The sequence shown here is derived from an EMBL/GenBank/DDBJ whole genome shotgun (WGS) entry which is preliminary data.</text>
</comment>
<gene>
    <name evidence="1" type="ORF">LEP1GSC172_2174</name>
</gene>
<dbReference type="Proteomes" id="UP000012112">
    <property type="component" value="Unassembled WGS sequence"/>
</dbReference>
<reference evidence="1 2" key="1">
    <citation type="submission" date="2013-01" db="EMBL/GenBank/DDBJ databases">
        <authorList>
            <person name="Harkins D.M."/>
            <person name="Durkin A.S."/>
            <person name="Brinkac L.M."/>
            <person name="Haft D.H."/>
            <person name="Selengut J.D."/>
            <person name="Sanka R."/>
            <person name="DePew J."/>
            <person name="Purushe J."/>
            <person name="Matthias M.A."/>
            <person name="Vinetz J.M."/>
            <person name="Sutton G.G."/>
            <person name="Nierman W.C."/>
            <person name="Fouts D.E."/>
        </authorList>
    </citation>
    <scope>NUCLEOTIDE SEQUENCE [LARGE SCALE GENOMIC DNA]</scope>
    <source>
        <strain evidence="1 2">HAI1536</strain>
    </source>
</reference>
<dbReference type="EMBL" id="AKWD02000006">
    <property type="protein sequence ID" value="EMO55607.1"/>
    <property type="molecule type" value="Genomic_DNA"/>
</dbReference>
<evidence type="ECO:0000313" key="1">
    <source>
        <dbReference type="EMBL" id="EMO55607.1"/>
    </source>
</evidence>